<keyword evidence="9" id="KW-0753">Steroid metabolism</keyword>
<evidence type="ECO:0000256" key="8">
    <source>
        <dbReference type="ARBA" id="ARBA00023098"/>
    </source>
</evidence>
<name>A0A6G9Y5H9_9NOCA</name>
<dbReference type="Proteomes" id="UP000503540">
    <property type="component" value="Chromosome"/>
</dbReference>
<dbReference type="PANTHER" id="PTHR21266">
    <property type="entry name" value="IRON-SULFUR DOMAIN CONTAINING PROTEIN"/>
    <property type="match status" value="1"/>
</dbReference>
<evidence type="ECO:0000256" key="13">
    <source>
        <dbReference type="ARBA" id="ARBA00066793"/>
    </source>
</evidence>
<evidence type="ECO:0000256" key="1">
    <source>
        <dbReference type="ARBA" id="ARBA00001962"/>
    </source>
</evidence>
<comment type="catalytic activity">
    <reaction evidence="12">
        <text>androsta-1,4-diene-3,17-dione + 2 reduced [2Fe-2S]-[ferredoxin] + O2 + 2 H(+) = 9alpha-hydroxyandrosta-1,4-diene-3,17-dione + 2 oxidized [2Fe-2S]-[ferredoxin] + H2O</text>
        <dbReference type="Rhea" id="RHEA:32199"/>
        <dbReference type="Rhea" id="RHEA-COMP:10000"/>
        <dbReference type="Rhea" id="RHEA-COMP:10001"/>
        <dbReference type="ChEBI" id="CHEBI:15377"/>
        <dbReference type="ChEBI" id="CHEBI:15378"/>
        <dbReference type="ChEBI" id="CHEBI:15379"/>
        <dbReference type="ChEBI" id="CHEBI:33737"/>
        <dbReference type="ChEBI" id="CHEBI:33738"/>
        <dbReference type="ChEBI" id="CHEBI:40799"/>
        <dbReference type="ChEBI" id="CHEBI:63641"/>
        <dbReference type="EC" id="1.14.15.30"/>
    </reaction>
</comment>
<keyword evidence="19" id="KW-1185">Reference proteome</keyword>
<dbReference type="Pfam" id="PF19298">
    <property type="entry name" value="KshA_C"/>
    <property type="match status" value="1"/>
</dbReference>
<dbReference type="Gene3D" id="2.102.10.10">
    <property type="entry name" value="Rieske [2Fe-2S] iron-sulphur domain"/>
    <property type="match status" value="1"/>
</dbReference>
<evidence type="ECO:0000256" key="10">
    <source>
        <dbReference type="ARBA" id="ARBA00030944"/>
    </source>
</evidence>
<dbReference type="GO" id="GO:0036200">
    <property type="term" value="F:3-ketosteroid 9-alpha-monooxygenase activity"/>
    <property type="evidence" value="ECO:0007669"/>
    <property type="project" value="UniProtKB-EC"/>
</dbReference>
<reference evidence="18 19" key="1">
    <citation type="journal article" date="2019" name="ACS Chem. Biol.">
        <title>Identification and Mobilization of a Cryptic Antibiotic Biosynthesis Gene Locus from a Human-Pathogenic Nocardia Isolate.</title>
        <authorList>
            <person name="Herisse M."/>
            <person name="Ishida K."/>
            <person name="Porter J.L."/>
            <person name="Howden B."/>
            <person name="Hertweck C."/>
            <person name="Stinear T.P."/>
            <person name="Pidot S.J."/>
        </authorList>
    </citation>
    <scope>NUCLEOTIDE SEQUENCE [LARGE SCALE GENOMIC DNA]</scope>
    <source>
        <strain evidence="18 19">AUSMDU00012717</strain>
    </source>
</reference>
<keyword evidence="5" id="KW-0560">Oxidoreductase</keyword>
<dbReference type="GO" id="GO:0008203">
    <property type="term" value="P:cholesterol metabolic process"/>
    <property type="evidence" value="ECO:0007669"/>
    <property type="project" value="InterPro"/>
</dbReference>
<keyword evidence="4" id="KW-0442">Lipid degradation</keyword>
<dbReference type="FunFam" id="2.102.10.10:FF:000012">
    <property type="entry name" value="3-ketosteroid-9-alpha-hydroxylase oxygenase subunit"/>
    <property type="match status" value="1"/>
</dbReference>
<evidence type="ECO:0000256" key="7">
    <source>
        <dbReference type="ARBA" id="ARBA00023014"/>
    </source>
</evidence>
<organism evidence="18 19">
    <name type="scientific">Nocardia arthritidis</name>
    <dbReference type="NCBI Taxonomy" id="228602"/>
    <lineage>
        <taxon>Bacteria</taxon>
        <taxon>Bacillati</taxon>
        <taxon>Actinomycetota</taxon>
        <taxon>Actinomycetes</taxon>
        <taxon>Mycobacteriales</taxon>
        <taxon>Nocardiaceae</taxon>
        <taxon>Nocardia</taxon>
    </lineage>
</organism>
<dbReference type="GO" id="GO:0051537">
    <property type="term" value="F:2 iron, 2 sulfur cluster binding"/>
    <property type="evidence" value="ECO:0007669"/>
    <property type="project" value="UniProtKB-KW"/>
</dbReference>
<evidence type="ECO:0000313" key="18">
    <source>
        <dbReference type="EMBL" id="QIS08449.1"/>
    </source>
</evidence>
<evidence type="ECO:0000256" key="15">
    <source>
        <dbReference type="ARBA" id="ARBA00075829"/>
    </source>
</evidence>
<gene>
    <name evidence="18" type="ORF">F5544_02645</name>
</gene>
<protein>
    <recommendedName>
        <fullName evidence="14">3-ketosteroid-9-alpha-monooxygenase, oxygenase component</fullName>
        <ecNumber evidence="13">1.14.15.30</ecNumber>
    </recommendedName>
    <alternativeName>
        <fullName evidence="15">3-ketosteroid-9-alpha-hydroxylase, oxygenase component</fullName>
    </alternativeName>
    <alternativeName>
        <fullName evidence="16">Androsta-1,4-diene-3,17-dione 9-alpha-hydroxylase</fullName>
    </alternativeName>
    <alternativeName>
        <fullName evidence="10">Rieske-type oxygenase</fullName>
    </alternativeName>
</protein>
<dbReference type="CDD" id="cd03531">
    <property type="entry name" value="Rieske_RO_Alpha_KSH"/>
    <property type="match status" value="1"/>
</dbReference>
<evidence type="ECO:0000313" key="19">
    <source>
        <dbReference type="Proteomes" id="UP000503540"/>
    </source>
</evidence>
<dbReference type="GO" id="GO:0016042">
    <property type="term" value="P:lipid catabolic process"/>
    <property type="evidence" value="ECO:0007669"/>
    <property type="project" value="UniProtKB-KW"/>
</dbReference>
<dbReference type="PANTHER" id="PTHR21266:SF60">
    <property type="entry name" value="3-KETOSTEROID-9-ALPHA-MONOOXYGENASE, OXYGENASE COMPONENT"/>
    <property type="match status" value="1"/>
</dbReference>
<dbReference type="SUPFAM" id="SSF55961">
    <property type="entry name" value="Bet v1-like"/>
    <property type="match status" value="1"/>
</dbReference>
<evidence type="ECO:0000259" key="17">
    <source>
        <dbReference type="PROSITE" id="PS51296"/>
    </source>
</evidence>
<dbReference type="FunFam" id="3.90.380.10:FF:000004">
    <property type="entry name" value="3-ketosteroid-9-alpha-hydroxylase oxygenase subunit"/>
    <property type="match status" value="1"/>
</dbReference>
<evidence type="ECO:0000256" key="4">
    <source>
        <dbReference type="ARBA" id="ARBA00022963"/>
    </source>
</evidence>
<evidence type="ECO:0000256" key="9">
    <source>
        <dbReference type="ARBA" id="ARBA00023221"/>
    </source>
</evidence>
<evidence type="ECO:0000256" key="3">
    <source>
        <dbReference type="ARBA" id="ARBA00022723"/>
    </source>
</evidence>
<dbReference type="EMBL" id="CP046172">
    <property type="protein sequence ID" value="QIS08449.1"/>
    <property type="molecule type" value="Genomic_DNA"/>
</dbReference>
<dbReference type="InterPro" id="IPR036922">
    <property type="entry name" value="Rieske_2Fe-2S_sf"/>
</dbReference>
<dbReference type="Pfam" id="PF00355">
    <property type="entry name" value="Rieske"/>
    <property type="match status" value="1"/>
</dbReference>
<dbReference type="KEGG" id="nah:F5544_02645"/>
<evidence type="ECO:0000256" key="11">
    <source>
        <dbReference type="ARBA" id="ARBA00046982"/>
    </source>
</evidence>
<dbReference type="GO" id="GO:0005506">
    <property type="term" value="F:iron ion binding"/>
    <property type="evidence" value="ECO:0007669"/>
    <property type="project" value="UniProtKB-ARBA"/>
</dbReference>
<proteinExistence type="predicted"/>
<evidence type="ECO:0000256" key="16">
    <source>
        <dbReference type="ARBA" id="ARBA00079721"/>
    </source>
</evidence>
<dbReference type="InterPro" id="IPR045605">
    <property type="entry name" value="KshA-like_C"/>
</dbReference>
<keyword evidence="3" id="KW-0479">Metal-binding</keyword>
<accession>A0A6G9Y5H9</accession>
<dbReference type="Gene3D" id="3.90.380.10">
    <property type="entry name" value="Naphthalene 1,2-dioxygenase Alpha Subunit, Chain A, domain 1"/>
    <property type="match status" value="1"/>
</dbReference>
<dbReference type="InterPro" id="IPR050584">
    <property type="entry name" value="Cholesterol_7-desaturase"/>
</dbReference>
<evidence type="ECO:0000256" key="6">
    <source>
        <dbReference type="ARBA" id="ARBA00023004"/>
    </source>
</evidence>
<keyword evidence="8" id="KW-0443">Lipid metabolism</keyword>
<comment type="cofactor">
    <cofactor evidence="1">
        <name>Fe cation</name>
        <dbReference type="ChEBI" id="CHEBI:24875"/>
    </cofactor>
</comment>
<dbReference type="SUPFAM" id="SSF50022">
    <property type="entry name" value="ISP domain"/>
    <property type="match status" value="1"/>
</dbReference>
<evidence type="ECO:0000256" key="12">
    <source>
        <dbReference type="ARBA" id="ARBA00050368"/>
    </source>
</evidence>
<feature type="domain" description="Rieske" evidence="17">
    <location>
        <begin position="52"/>
        <end position="154"/>
    </location>
</feature>
<keyword evidence="6" id="KW-0408">Iron</keyword>
<evidence type="ECO:0000256" key="5">
    <source>
        <dbReference type="ARBA" id="ARBA00023002"/>
    </source>
</evidence>
<evidence type="ECO:0000256" key="2">
    <source>
        <dbReference type="ARBA" id="ARBA00022714"/>
    </source>
</evidence>
<keyword evidence="2" id="KW-0001">2Fe-2S</keyword>
<sequence length="422" mass="47466">MPLIAGMKPDIFVTCSSTDEEGLAMSVTPKGSGARIRELDVGSAPTRYARGWHCIGLAKSFRDGKPHSVHAFGTKLVVWADSSGELKVLDAYCRHMGGDLSMGEIKGDDIACPFHDWRWGGNGKCSSIPYARRVPPLARTRSWLAMERNGQLFVWHDHEGNPPAPEVTIPYVEGAYQDDDGTNFETMRDGWTEWTWNSILIEGANCREIIDNMVDMAHFFYIHFAFPTYFKNVFEGHIATQFLETKGRPDIGMAAKYGGDTTLKSVASYFGPSYMINPMTNIYSGYEIKTVLINCHYPVTQDSFVLQWGLTAEKPKGIGDEAATKMAAKLTDGISVGFLQDVEIWKHKSKVDNPLLCDEDGPVYQLRRWYDQFYVDAADVTEKMTQRFEFEVDTAKANEAWEQEVAENLRRKREADAKTADV</sequence>
<dbReference type="PROSITE" id="PS51296">
    <property type="entry name" value="RIESKE"/>
    <property type="match status" value="1"/>
</dbReference>
<keyword evidence="7" id="KW-0411">Iron-sulfur</keyword>
<dbReference type="AlphaFoldDB" id="A0A6G9Y5H9"/>
<evidence type="ECO:0000256" key="14">
    <source>
        <dbReference type="ARBA" id="ARBA00069452"/>
    </source>
</evidence>
<dbReference type="InterPro" id="IPR017941">
    <property type="entry name" value="Rieske_2Fe-2S"/>
</dbReference>
<comment type="subunit">
    <text evidence="11">Homotrimer. The two-component system 3-ketosteroid-9-alpha-monooxygenase is composed of an oxygenase component KshA and a reductase component KshB.</text>
</comment>
<dbReference type="EC" id="1.14.15.30" evidence="13"/>